<comment type="caution">
    <text evidence="1">The sequence shown here is derived from an EMBL/GenBank/DDBJ whole genome shotgun (WGS) entry which is preliminary data.</text>
</comment>
<name>A0A0F8ZHG2_9ZZZZ</name>
<reference evidence="1" key="1">
    <citation type="journal article" date="2015" name="Nature">
        <title>Complex archaea that bridge the gap between prokaryotes and eukaryotes.</title>
        <authorList>
            <person name="Spang A."/>
            <person name="Saw J.H."/>
            <person name="Jorgensen S.L."/>
            <person name="Zaremba-Niedzwiedzka K."/>
            <person name="Martijn J."/>
            <person name="Lind A.E."/>
            <person name="van Eijk R."/>
            <person name="Schleper C."/>
            <person name="Guy L."/>
            <person name="Ettema T.J."/>
        </authorList>
    </citation>
    <scope>NUCLEOTIDE SEQUENCE</scope>
</reference>
<gene>
    <name evidence="1" type="ORF">LCGC14_2773020</name>
</gene>
<accession>A0A0F8ZHG2</accession>
<organism evidence="1">
    <name type="scientific">marine sediment metagenome</name>
    <dbReference type="NCBI Taxonomy" id="412755"/>
    <lineage>
        <taxon>unclassified sequences</taxon>
        <taxon>metagenomes</taxon>
        <taxon>ecological metagenomes</taxon>
    </lineage>
</organism>
<dbReference type="NCBIfam" id="NF042927">
    <property type="entry name" value="capsid_Caudo_2"/>
    <property type="match status" value="1"/>
</dbReference>
<dbReference type="AlphaFoldDB" id="A0A0F8ZHG2"/>
<feature type="non-terminal residue" evidence="1">
    <location>
        <position position="288"/>
    </location>
</feature>
<dbReference type="SUPFAM" id="SSF56563">
    <property type="entry name" value="Major capsid protein gp5"/>
    <property type="match status" value="1"/>
</dbReference>
<proteinExistence type="predicted"/>
<dbReference type="EMBL" id="LAZR01051296">
    <property type="protein sequence ID" value="KKK85465.1"/>
    <property type="molecule type" value="Genomic_DNA"/>
</dbReference>
<evidence type="ECO:0000313" key="1">
    <source>
        <dbReference type="EMBL" id="KKK85465.1"/>
    </source>
</evidence>
<protein>
    <submittedName>
        <fullName evidence="1">Uncharacterized protein</fullName>
    </submittedName>
</protein>
<sequence>MDNKNWDDNVLTPEEKDYLINQALSSEDGRLALASSMANPIRFELDYYAVGRKLLVVDPLPQGVYPIYDKDIKIPAYVVGKRGQAPDRIVEGERVTIPTWELVAYPQARFSQIKARRFNLVDRIQTRARLDLAAIEDQNIFNTLNAAGASGINPVTTVANTLTKGTIITAMGEVGKWDLRPFKMLMNYSEYVDLLRFGQNDLDLIHQHEIIETGLLGRYMGLEILVSKMVTRGAVKVLAEPEYVGVMPIRQDINVIPADKPEKLRIGFVVYEEIGMSVINPRSVANIN</sequence>
<dbReference type="InterPro" id="IPR049994">
    <property type="entry name" value="Staley_37-like"/>
</dbReference>